<organism evidence="2 3">
    <name type="scientific">Luteimonas notoginsengisoli</name>
    <dbReference type="NCBI Taxonomy" id="1578200"/>
    <lineage>
        <taxon>Bacteria</taxon>
        <taxon>Pseudomonadati</taxon>
        <taxon>Pseudomonadota</taxon>
        <taxon>Gammaproteobacteria</taxon>
        <taxon>Lysobacterales</taxon>
        <taxon>Lysobacteraceae</taxon>
        <taxon>Luteimonas</taxon>
    </lineage>
</organism>
<dbReference type="RefSeq" id="WP_386706481.1">
    <property type="nucleotide sequence ID" value="NZ_JBHRYF010000001.1"/>
</dbReference>
<keyword evidence="3" id="KW-1185">Reference proteome</keyword>
<sequence length="267" mass="28018">MAASIREALACAALLFVCLAAAANDDLPRALAPDQEARAIAAAEATGRAIFEHDRAAAVATDVALAQRAFKRDRRVRGWLTEATEDGIAVTFIDQTPSAIYRVLVSPAGKPGPLLALEAPEPLSALEADAAAARAAALAAPMQPCSKHYNAVVLPSEAGAGSGWIVYLLPGTTRHDAVPIGGTYRIEVRGGAVVSQRAFTRSCIALNRGPKVGAMMITHLLDAVPTEAHVYWSLWADTPMYVSTPPADGLWAIESGAIRKIESGDED</sequence>
<dbReference type="EMBL" id="JBHRYF010000001">
    <property type="protein sequence ID" value="MFC3659296.1"/>
    <property type="molecule type" value="Genomic_DNA"/>
</dbReference>
<reference evidence="3" key="1">
    <citation type="journal article" date="2019" name="Int. J. Syst. Evol. Microbiol.">
        <title>The Global Catalogue of Microorganisms (GCM) 10K type strain sequencing project: providing services to taxonomists for standard genome sequencing and annotation.</title>
        <authorList>
            <consortium name="The Broad Institute Genomics Platform"/>
            <consortium name="The Broad Institute Genome Sequencing Center for Infectious Disease"/>
            <person name="Wu L."/>
            <person name="Ma J."/>
        </authorList>
    </citation>
    <scope>NUCLEOTIDE SEQUENCE [LARGE SCALE GENOMIC DNA]</scope>
    <source>
        <strain evidence="3">KCTC 42211</strain>
    </source>
</reference>
<evidence type="ECO:0000313" key="2">
    <source>
        <dbReference type="EMBL" id="MFC3659296.1"/>
    </source>
</evidence>
<protein>
    <submittedName>
        <fullName evidence="2">Uncharacterized protein</fullName>
    </submittedName>
</protein>
<feature type="signal peptide" evidence="1">
    <location>
        <begin position="1"/>
        <end position="22"/>
    </location>
</feature>
<evidence type="ECO:0000313" key="3">
    <source>
        <dbReference type="Proteomes" id="UP001595724"/>
    </source>
</evidence>
<name>A0ABV7URN0_9GAMM</name>
<dbReference type="Proteomes" id="UP001595724">
    <property type="component" value="Unassembled WGS sequence"/>
</dbReference>
<evidence type="ECO:0000256" key="1">
    <source>
        <dbReference type="SAM" id="SignalP"/>
    </source>
</evidence>
<gene>
    <name evidence="2" type="ORF">ACFOM9_04270</name>
</gene>
<comment type="caution">
    <text evidence="2">The sequence shown here is derived from an EMBL/GenBank/DDBJ whole genome shotgun (WGS) entry which is preliminary data.</text>
</comment>
<keyword evidence="1" id="KW-0732">Signal</keyword>
<accession>A0ABV7URN0</accession>
<proteinExistence type="predicted"/>
<feature type="chain" id="PRO_5046830976" evidence="1">
    <location>
        <begin position="23"/>
        <end position="267"/>
    </location>
</feature>